<evidence type="ECO:0000313" key="3">
    <source>
        <dbReference type="Proteomes" id="UP000050502"/>
    </source>
</evidence>
<protein>
    <submittedName>
        <fullName evidence="2">Uncharacterized protein</fullName>
    </submittedName>
</protein>
<dbReference type="EMBL" id="LGKN01000005">
    <property type="protein sequence ID" value="KPL87616.1"/>
    <property type="molecule type" value="Genomic_DNA"/>
</dbReference>
<comment type="caution">
    <text evidence="2">The sequence shown here is derived from an EMBL/GenBank/DDBJ whole genome shotgun (WGS) entry which is preliminary data.</text>
</comment>
<gene>
    <name evidence="2" type="ORF">SE16_08285</name>
</gene>
<organism evidence="2 3">
    <name type="scientific">Ardenticatena maritima</name>
    <dbReference type="NCBI Taxonomy" id="872965"/>
    <lineage>
        <taxon>Bacteria</taxon>
        <taxon>Bacillati</taxon>
        <taxon>Chloroflexota</taxon>
        <taxon>Ardenticatenia</taxon>
        <taxon>Ardenticatenales</taxon>
        <taxon>Ardenticatenaceae</taxon>
        <taxon>Ardenticatena</taxon>
    </lineage>
</organism>
<feature type="region of interest" description="Disordered" evidence="1">
    <location>
        <begin position="88"/>
        <end position="115"/>
    </location>
</feature>
<proteinExistence type="predicted"/>
<reference evidence="2 3" key="1">
    <citation type="submission" date="2015-07" db="EMBL/GenBank/DDBJ databases">
        <title>Whole genome sequence of Ardenticatena maritima DSM 23922.</title>
        <authorList>
            <person name="Hemp J."/>
            <person name="Ward L.M."/>
            <person name="Pace L.A."/>
            <person name="Fischer W.W."/>
        </authorList>
    </citation>
    <scope>NUCLEOTIDE SEQUENCE [LARGE SCALE GENOMIC DNA]</scope>
    <source>
        <strain evidence="2 3">110S</strain>
    </source>
</reference>
<dbReference type="Proteomes" id="UP000050502">
    <property type="component" value="Unassembled WGS sequence"/>
</dbReference>
<evidence type="ECO:0000256" key="1">
    <source>
        <dbReference type="SAM" id="MobiDB-lite"/>
    </source>
</evidence>
<name>A0A0P6YBP8_9CHLR</name>
<evidence type="ECO:0000313" key="2">
    <source>
        <dbReference type="EMBL" id="KPL87616.1"/>
    </source>
</evidence>
<dbReference type="AlphaFoldDB" id="A0A0P6YBP8"/>
<feature type="compositionally biased region" description="Basic and acidic residues" evidence="1">
    <location>
        <begin position="88"/>
        <end position="113"/>
    </location>
</feature>
<sequence length="192" mass="20892">MATGDATKPPFWERNVQCVEHHWTNTSATPHSATCSCVDEHTNTLANANQHAYTRAGGDANANVFTFTNVPIENDDTAVAHHKHAYTDADTNEHAHTDEHADADTNEHADTNQHVDTNLNTDEYADTSARTGAYAIPTHSFNMWCAVDTTVPTGRRLVYRNGQRDGTAAFSIDMDVDMVRPSALNGSHSVGG</sequence>
<accession>A0A0P6YBP8</accession>